<dbReference type="InterPro" id="IPR000719">
    <property type="entry name" value="Prot_kinase_dom"/>
</dbReference>
<gene>
    <name evidence="6" type="ORF">PCOR1329_LOCUS38219</name>
</gene>
<dbReference type="Pfam" id="PF00069">
    <property type="entry name" value="Pkinase"/>
    <property type="match status" value="1"/>
</dbReference>
<dbReference type="InterPro" id="IPR011009">
    <property type="entry name" value="Kinase-like_dom_sf"/>
</dbReference>
<name>A0ABN9TEM1_9DINO</name>
<sequence length="289" mass="31536">MSCCFGWMSLTQSRSSLDMRSGDGAVAAVIGATPAEFDINRFPKDGFTRAVSSDDGTHCASTLRSRRRLGSSMALAHAPLVLPRSRGQPQCGDPAIKLAEGAGAAVPDHLRCQNVTDAFANFEKIGMGSSSVAYRALRISDGKGVVLKARRRRNADEVILAKREFALLKDLKHPNIVVALDFLESPWCVALVLEDIVGRNLRLVVRSAASRRLNELGSMRLFVQAVAGLAYLHDQSIVHRVGEYEARESDHFEGGPREDCRLQCCFKQRGRRAPDTSGDQRIPSPGTCE</sequence>
<feature type="domain" description="Protein kinase" evidence="5">
    <location>
        <begin position="119"/>
        <end position="289"/>
    </location>
</feature>
<evidence type="ECO:0000313" key="7">
    <source>
        <dbReference type="Proteomes" id="UP001189429"/>
    </source>
</evidence>
<evidence type="ECO:0000259" key="5">
    <source>
        <dbReference type="PROSITE" id="PS50011"/>
    </source>
</evidence>
<dbReference type="Gene3D" id="1.10.510.10">
    <property type="entry name" value="Transferase(Phosphotransferase) domain 1"/>
    <property type="match status" value="1"/>
</dbReference>
<dbReference type="PROSITE" id="PS50011">
    <property type="entry name" value="PROTEIN_KINASE_DOM"/>
    <property type="match status" value="1"/>
</dbReference>
<dbReference type="InterPro" id="IPR051931">
    <property type="entry name" value="PAK3-like"/>
</dbReference>
<dbReference type="PANTHER" id="PTHR45832:SF22">
    <property type="entry name" value="SERINE_THREONINE-PROTEIN KINASE SAMKA-RELATED"/>
    <property type="match status" value="1"/>
</dbReference>
<dbReference type="PANTHER" id="PTHR45832">
    <property type="entry name" value="SERINE/THREONINE-PROTEIN KINASE SAMKA-RELATED-RELATED"/>
    <property type="match status" value="1"/>
</dbReference>
<dbReference type="PROSITE" id="PS00107">
    <property type="entry name" value="PROTEIN_KINASE_ATP"/>
    <property type="match status" value="1"/>
</dbReference>
<accession>A0ABN9TEM1</accession>
<comment type="similarity">
    <text evidence="1">Belongs to the protein kinase superfamily. STE Ser/Thr protein kinase family. STE20 subfamily.</text>
</comment>
<feature type="binding site" evidence="4">
    <location>
        <position position="148"/>
    </location>
    <ligand>
        <name>ATP</name>
        <dbReference type="ChEBI" id="CHEBI:30616"/>
    </ligand>
</feature>
<dbReference type="Proteomes" id="UP001189429">
    <property type="component" value="Unassembled WGS sequence"/>
</dbReference>
<evidence type="ECO:0000256" key="1">
    <source>
        <dbReference type="ARBA" id="ARBA00008874"/>
    </source>
</evidence>
<evidence type="ECO:0000256" key="2">
    <source>
        <dbReference type="ARBA" id="ARBA00022741"/>
    </source>
</evidence>
<evidence type="ECO:0000256" key="3">
    <source>
        <dbReference type="ARBA" id="ARBA00022840"/>
    </source>
</evidence>
<protein>
    <recommendedName>
        <fullName evidence="5">Protein kinase domain-containing protein</fullName>
    </recommendedName>
</protein>
<keyword evidence="2 4" id="KW-0547">Nucleotide-binding</keyword>
<proteinExistence type="inferred from homology"/>
<dbReference type="InterPro" id="IPR017441">
    <property type="entry name" value="Protein_kinase_ATP_BS"/>
</dbReference>
<dbReference type="SMART" id="SM00220">
    <property type="entry name" value="S_TKc"/>
    <property type="match status" value="1"/>
</dbReference>
<reference evidence="6" key="1">
    <citation type="submission" date="2023-10" db="EMBL/GenBank/DDBJ databases">
        <authorList>
            <person name="Chen Y."/>
            <person name="Shah S."/>
            <person name="Dougan E. K."/>
            <person name="Thang M."/>
            <person name="Chan C."/>
        </authorList>
    </citation>
    <scope>NUCLEOTIDE SEQUENCE [LARGE SCALE GENOMIC DNA]</scope>
</reference>
<keyword evidence="3 4" id="KW-0067">ATP-binding</keyword>
<evidence type="ECO:0000256" key="4">
    <source>
        <dbReference type="PROSITE-ProRule" id="PRU10141"/>
    </source>
</evidence>
<keyword evidence="7" id="KW-1185">Reference proteome</keyword>
<dbReference type="EMBL" id="CAUYUJ010014627">
    <property type="protein sequence ID" value="CAK0844048.1"/>
    <property type="molecule type" value="Genomic_DNA"/>
</dbReference>
<evidence type="ECO:0000313" key="6">
    <source>
        <dbReference type="EMBL" id="CAK0844048.1"/>
    </source>
</evidence>
<dbReference type="SUPFAM" id="SSF56112">
    <property type="entry name" value="Protein kinase-like (PK-like)"/>
    <property type="match status" value="1"/>
</dbReference>
<comment type="caution">
    <text evidence="6">The sequence shown here is derived from an EMBL/GenBank/DDBJ whole genome shotgun (WGS) entry which is preliminary data.</text>
</comment>
<organism evidence="6 7">
    <name type="scientific">Prorocentrum cordatum</name>
    <dbReference type="NCBI Taxonomy" id="2364126"/>
    <lineage>
        <taxon>Eukaryota</taxon>
        <taxon>Sar</taxon>
        <taxon>Alveolata</taxon>
        <taxon>Dinophyceae</taxon>
        <taxon>Prorocentrales</taxon>
        <taxon>Prorocentraceae</taxon>
        <taxon>Prorocentrum</taxon>
    </lineage>
</organism>